<feature type="non-terminal residue" evidence="2">
    <location>
        <position position="1"/>
    </location>
</feature>
<evidence type="ECO:0000259" key="1">
    <source>
        <dbReference type="Pfam" id="PF01396"/>
    </source>
</evidence>
<dbReference type="GO" id="GO:0003677">
    <property type="term" value="F:DNA binding"/>
    <property type="evidence" value="ECO:0007669"/>
    <property type="project" value="InterPro"/>
</dbReference>
<dbReference type="SUPFAM" id="SSF57783">
    <property type="entry name" value="Zinc beta-ribbon"/>
    <property type="match status" value="2"/>
</dbReference>
<dbReference type="GO" id="GO:0006265">
    <property type="term" value="P:DNA topological change"/>
    <property type="evidence" value="ECO:0007669"/>
    <property type="project" value="InterPro"/>
</dbReference>
<dbReference type="GO" id="GO:0003916">
    <property type="term" value="F:DNA topoisomerase activity"/>
    <property type="evidence" value="ECO:0007669"/>
    <property type="project" value="InterPro"/>
</dbReference>
<organism evidence="2">
    <name type="scientific">marine sediment metagenome</name>
    <dbReference type="NCBI Taxonomy" id="412755"/>
    <lineage>
        <taxon>unclassified sequences</taxon>
        <taxon>metagenomes</taxon>
        <taxon>ecological metagenomes</taxon>
    </lineage>
</organism>
<dbReference type="Gene3D" id="3.30.65.10">
    <property type="entry name" value="Bacterial Topoisomerase I, domain 1"/>
    <property type="match status" value="2"/>
</dbReference>
<reference evidence="2" key="1">
    <citation type="journal article" date="2014" name="Front. Microbiol.">
        <title>High frequency of phylogenetically diverse reductive dehalogenase-homologous genes in deep subseafloor sedimentary metagenomes.</title>
        <authorList>
            <person name="Kawai M."/>
            <person name="Futagami T."/>
            <person name="Toyoda A."/>
            <person name="Takaki Y."/>
            <person name="Nishi S."/>
            <person name="Hori S."/>
            <person name="Arai W."/>
            <person name="Tsubouchi T."/>
            <person name="Morono Y."/>
            <person name="Uchiyama I."/>
            <person name="Ito T."/>
            <person name="Fujiyama A."/>
            <person name="Inagaki F."/>
            <person name="Takami H."/>
        </authorList>
    </citation>
    <scope>NUCLEOTIDE SEQUENCE</scope>
    <source>
        <strain evidence="2">Expedition CK06-06</strain>
    </source>
</reference>
<dbReference type="AlphaFoldDB" id="X1NST5"/>
<dbReference type="InterPro" id="IPR013498">
    <property type="entry name" value="Topo_IA_Znf"/>
</dbReference>
<proteinExistence type="predicted"/>
<dbReference type="Pfam" id="PF01396">
    <property type="entry name" value="Zn_ribbon_Top1"/>
    <property type="match status" value="3"/>
</dbReference>
<accession>X1NST5</accession>
<dbReference type="EMBL" id="BARV01030985">
    <property type="protein sequence ID" value="GAI33286.1"/>
    <property type="molecule type" value="Genomic_DNA"/>
</dbReference>
<name>X1NST5_9ZZZZ</name>
<protein>
    <recommendedName>
        <fullName evidence="1">DNA topoisomerase type IA zn finger domain-containing protein</fullName>
    </recommendedName>
</protein>
<feature type="domain" description="DNA topoisomerase type IA zn finger" evidence="1">
    <location>
        <begin position="54"/>
        <end position="90"/>
    </location>
</feature>
<gene>
    <name evidence="2" type="ORF">S06H3_49099</name>
</gene>
<evidence type="ECO:0000313" key="2">
    <source>
        <dbReference type="EMBL" id="GAI33286.1"/>
    </source>
</evidence>
<dbReference type="GO" id="GO:0005694">
    <property type="term" value="C:chromosome"/>
    <property type="evidence" value="ECO:0007669"/>
    <property type="project" value="InterPro"/>
</dbReference>
<comment type="caution">
    <text evidence="2">The sequence shown here is derived from an EMBL/GenBank/DDBJ whole genome shotgun (WGS) entry which is preliminary data.</text>
</comment>
<sequence>LMEKVKLADELTEEVCPKCGKLMVVKFGRYGKFLACSGYPECKSTKPFQVRIGVNCPECGSELVEKISKKKRVFYGCSNYPKCTFATNRKPLPQPCPKCGGLLTLYRGKQAKCTKCEYRGRVGEK</sequence>
<feature type="domain" description="DNA topoisomerase type IA zn finger" evidence="1">
    <location>
        <begin position="95"/>
        <end position="110"/>
    </location>
</feature>
<feature type="domain" description="DNA topoisomerase type IA zn finger" evidence="1">
    <location>
        <begin position="14"/>
        <end position="49"/>
    </location>
</feature>